<dbReference type="RefSeq" id="WP_194561229.1">
    <property type="nucleotide sequence ID" value="NZ_JADKPV010000001.1"/>
</dbReference>
<reference evidence="2" key="1">
    <citation type="submission" date="2020-11" db="EMBL/GenBank/DDBJ databases">
        <title>Multidrug resistant novel bacterium Savagea serpentis sp. nov., isolated from the scats of a vine snake (Ahaetulla nasuta).</title>
        <authorList>
            <person name="Venkata Ramana V."/>
            <person name="Vikas Patil S."/>
            <person name="Yogita Lugani V."/>
        </authorList>
    </citation>
    <scope>NUCLEOTIDE SEQUENCE</scope>
    <source>
        <strain evidence="2">SN6</strain>
    </source>
</reference>
<comment type="caution">
    <text evidence="2">The sequence shown here is derived from an EMBL/GenBank/DDBJ whole genome shotgun (WGS) entry which is preliminary data.</text>
</comment>
<dbReference type="PANTHER" id="PTHR14119:SF3">
    <property type="entry name" value="ISOCHORISMATASE DOMAIN-CONTAINING PROTEIN 2"/>
    <property type="match status" value="1"/>
</dbReference>
<sequence length="179" mass="20457">MFTVERTAFMLIDVQGKLADIVQNSERMLQKQEQLIQGMFTLDIPILCMEQYPKGLGPTKEQLRQHLEGVPTYEKIEFNGMLNEGIRQAVEQLGRKQFVLAGIESHICVYQTALSLKREGYDVAVVEDAVSSRYAEDKERAMSMLRHEGVKIVGVETILYELLQRAGTAEFKQILQYVK</sequence>
<dbReference type="InterPro" id="IPR000868">
    <property type="entry name" value="Isochorismatase-like_dom"/>
</dbReference>
<evidence type="ECO:0000313" key="3">
    <source>
        <dbReference type="Proteomes" id="UP000622653"/>
    </source>
</evidence>
<dbReference type="Pfam" id="PF00857">
    <property type="entry name" value="Isochorismatase"/>
    <property type="match status" value="1"/>
</dbReference>
<dbReference type="InterPro" id="IPR050993">
    <property type="entry name" value="Isochorismatase_domain"/>
</dbReference>
<dbReference type="PANTHER" id="PTHR14119">
    <property type="entry name" value="HYDROLASE"/>
    <property type="match status" value="1"/>
</dbReference>
<dbReference type="AlphaFoldDB" id="A0A8J7G8H3"/>
<organism evidence="2 3">
    <name type="scientific">Savagea serpentis</name>
    <dbReference type="NCBI Taxonomy" id="2785297"/>
    <lineage>
        <taxon>Bacteria</taxon>
        <taxon>Bacillati</taxon>
        <taxon>Bacillota</taxon>
        <taxon>Bacilli</taxon>
        <taxon>Bacillales</taxon>
        <taxon>Caryophanaceae</taxon>
        <taxon>Savagea</taxon>
    </lineage>
</organism>
<gene>
    <name evidence="2" type="ORF">IRY55_00075</name>
</gene>
<dbReference type="InterPro" id="IPR036380">
    <property type="entry name" value="Isochorismatase-like_sf"/>
</dbReference>
<dbReference type="EMBL" id="JADKPV010000001">
    <property type="protein sequence ID" value="MBF4499740.1"/>
    <property type="molecule type" value="Genomic_DNA"/>
</dbReference>
<proteinExistence type="predicted"/>
<keyword evidence="3" id="KW-1185">Reference proteome</keyword>
<dbReference type="SUPFAM" id="SSF52499">
    <property type="entry name" value="Isochorismatase-like hydrolases"/>
    <property type="match status" value="1"/>
</dbReference>
<name>A0A8J7G8H3_9BACL</name>
<accession>A0A8J7G8H3</accession>
<feature type="domain" description="Isochorismatase-like" evidence="1">
    <location>
        <begin position="7"/>
        <end position="156"/>
    </location>
</feature>
<dbReference type="Gene3D" id="3.40.50.850">
    <property type="entry name" value="Isochorismatase-like"/>
    <property type="match status" value="1"/>
</dbReference>
<evidence type="ECO:0000313" key="2">
    <source>
        <dbReference type="EMBL" id="MBF4499740.1"/>
    </source>
</evidence>
<evidence type="ECO:0000259" key="1">
    <source>
        <dbReference type="Pfam" id="PF00857"/>
    </source>
</evidence>
<dbReference type="Proteomes" id="UP000622653">
    <property type="component" value="Unassembled WGS sequence"/>
</dbReference>
<protein>
    <submittedName>
        <fullName evidence="2">Isochorismatase family protein</fullName>
    </submittedName>
</protein>